<keyword evidence="3" id="KW-1185">Reference proteome</keyword>
<gene>
    <name evidence="2" type="ORF">OKIOD_LOCUS2452</name>
</gene>
<feature type="region of interest" description="Disordered" evidence="1">
    <location>
        <begin position="77"/>
        <end position="101"/>
    </location>
</feature>
<accession>A0ABN7RW98</accession>
<dbReference type="Proteomes" id="UP001158576">
    <property type="component" value="Chromosome PAR"/>
</dbReference>
<organism evidence="2 3">
    <name type="scientific">Oikopleura dioica</name>
    <name type="common">Tunicate</name>
    <dbReference type="NCBI Taxonomy" id="34765"/>
    <lineage>
        <taxon>Eukaryota</taxon>
        <taxon>Metazoa</taxon>
        <taxon>Chordata</taxon>
        <taxon>Tunicata</taxon>
        <taxon>Appendicularia</taxon>
        <taxon>Copelata</taxon>
        <taxon>Oikopleuridae</taxon>
        <taxon>Oikopleura</taxon>
    </lineage>
</organism>
<protein>
    <submittedName>
        <fullName evidence="2">Oidioi.mRNA.OKI2018_I69.PAR.g10894.t1.cds</fullName>
    </submittedName>
</protein>
<proteinExistence type="predicted"/>
<evidence type="ECO:0000313" key="2">
    <source>
        <dbReference type="EMBL" id="CAG5085434.1"/>
    </source>
</evidence>
<reference evidence="2 3" key="1">
    <citation type="submission" date="2021-04" db="EMBL/GenBank/DDBJ databases">
        <authorList>
            <person name="Bliznina A."/>
        </authorList>
    </citation>
    <scope>NUCLEOTIDE SEQUENCE [LARGE SCALE GENOMIC DNA]</scope>
</reference>
<evidence type="ECO:0000313" key="3">
    <source>
        <dbReference type="Proteomes" id="UP001158576"/>
    </source>
</evidence>
<dbReference type="EMBL" id="OU015568">
    <property type="protein sequence ID" value="CAG5085434.1"/>
    <property type="molecule type" value="Genomic_DNA"/>
</dbReference>
<name>A0ABN7RW98_OIKDI</name>
<evidence type="ECO:0000256" key="1">
    <source>
        <dbReference type="SAM" id="MobiDB-lite"/>
    </source>
</evidence>
<sequence>MAANNVNRKNTNEKNGDISALIRENQQLTYENNKLLTDLNMKNMQIAALKRKIWDSDNELNQIVHERDWFRSKTKELEKALHQSKLTPTSEKRQNPFFQSP</sequence>